<dbReference type="GO" id="GO:0003824">
    <property type="term" value="F:catalytic activity"/>
    <property type="evidence" value="ECO:0007669"/>
    <property type="project" value="InterPro"/>
</dbReference>
<dbReference type="PANTHER" id="PTHR11228">
    <property type="entry name" value="RADICAL SAM DOMAIN PROTEIN"/>
    <property type="match status" value="1"/>
</dbReference>
<evidence type="ECO:0000313" key="9">
    <source>
        <dbReference type="Proteomes" id="UP000242972"/>
    </source>
</evidence>
<dbReference type="GO" id="GO:0046872">
    <property type="term" value="F:metal ion binding"/>
    <property type="evidence" value="ECO:0007669"/>
    <property type="project" value="UniProtKB-KW"/>
</dbReference>
<keyword evidence="4" id="KW-0479">Metal-binding</keyword>
<comment type="caution">
    <text evidence="8">The sequence shown here is derived from an EMBL/GenBank/DDBJ whole genome shotgun (WGS) entry which is preliminary data.</text>
</comment>
<dbReference type="CDD" id="cd01335">
    <property type="entry name" value="Radical_SAM"/>
    <property type="match status" value="1"/>
</dbReference>
<keyword evidence="2" id="KW-0004">4Fe-4S</keyword>
<keyword evidence="6" id="KW-0411">Iron-sulfur</keyword>
<sequence>MIDLSREPHVVTWEVTRACQLHCKHCRARAIRHRNPEELTAQEFGPVLEDIRHNFDHPPVMVFTGGDPLERDDLDDILLQSINLGLSTAVAPSVTPKLTPDVIEHWKSLGVSSVSLSIDGPVPEVHDKFRGTKGVLDRTLDIAHAICENDLRLQVNTSVGTDTVSYLPAMLELVTALKVTSWELFFIIPTGRARVDQCLTARTTEQTLEWLADVAETAPFRVTSVGAPQYNRILATRHPLVHAGRLAVKEARGFAFIDHTGLVYPSGYLPLAAGSVRLEPFTNIYRNSQLFQDLRNPELLEGHCSQCDFSLACGGSRARAFAVTGDLFAEDPACFAVS</sequence>
<dbReference type="Pfam" id="PF04055">
    <property type="entry name" value="Radical_SAM"/>
    <property type="match status" value="1"/>
</dbReference>
<evidence type="ECO:0000256" key="2">
    <source>
        <dbReference type="ARBA" id="ARBA00022485"/>
    </source>
</evidence>
<dbReference type="SUPFAM" id="SSF102114">
    <property type="entry name" value="Radical SAM enzymes"/>
    <property type="match status" value="1"/>
</dbReference>
<comment type="cofactor">
    <cofactor evidence="1">
        <name>[4Fe-4S] cluster</name>
        <dbReference type="ChEBI" id="CHEBI:49883"/>
    </cofactor>
</comment>
<dbReference type="InterPro" id="IPR013785">
    <property type="entry name" value="Aldolase_TIM"/>
</dbReference>
<evidence type="ECO:0000259" key="7">
    <source>
        <dbReference type="PROSITE" id="PS51918"/>
    </source>
</evidence>
<name>A0A2T2X733_9FIRM</name>
<dbReference type="GO" id="GO:0051539">
    <property type="term" value="F:4 iron, 4 sulfur cluster binding"/>
    <property type="evidence" value="ECO:0007669"/>
    <property type="project" value="UniProtKB-KW"/>
</dbReference>
<dbReference type="AlphaFoldDB" id="A0A2T2X733"/>
<dbReference type="InterPro" id="IPR007197">
    <property type="entry name" value="rSAM"/>
</dbReference>
<dbReference type="EMBL" id="PXYW01000082">
    <property type="protein sequence ID" value="PSR30285.1"/>
    <property type="molecule type" value="Genomic_DNA"/>
</dbReference>
<evidence type="ECO:0000256" key="1">
    <source>
        <dbReference type="ARBA" id="ARBA00001966"/>
    </source>
</evidence>
<dbReference type="CDD" id="cd21123">
    <property type="entry name" value="SPASM_MftC-like"/>
    <property type="match status" value="1"/>
</dbReference>
<organism evidence="8 9">
    <name type="scientific">Sulfobacillus benefaciens</name>
    <dbReference type="NCBI Taxonomy" id="453960"/>
    <lineage>
        <taxon>Bacteria</taxon>
        <taxon>Bacillati</taxon>
        <taxon>Bacillota</taxon>
        <taxon>Clostridia</taxon>
        <taxon>Eubacteriales</taxon>
        <taxon>Clostridiales Family XVII. Incertae Sedis</taxon>
        <taxon>Sulfobacillus</taxon>
    </lineage>
</organism>
<dbReference type="Proteomes" id="UP000242972">
    <property type="component" value="Unassembled WGS sequence"/>
</dbReference>
<keyword evidence="3" id="KW-0949">S-adenosyl-L-methionine</keyword>
<reference evidence="8 9" key="1">
    <citation type="journal article" date="2014" name="BMC Genomics">
        <title>Comparison of environmental and isolate Sulfobacillus genomes reveals diverse carbon, sulfur, nitrogen, and hydrogen metabolisms.</title>
        <authorList>
            <person name="Justice N.B."/>
            <person name="Norman A."/>
            <person name="Brown C.T."/>
            <person name="Singh A."/>
            <person name="Thomas B.C."/>
            <person name="Banfield J.F."/>
        </authorList>
    </citation>
    <scope>NUCLEOTIDE SEQUENCE [LARGE SCALE GENOMIC DNA]</scope>
    <source>
        <strain evidence="8">AMDSBA4</strain>
    </source>
</reference>
<dbReference type="InterPro" id="IPR017200">
    <property type="entry name" value="PqqE-like"/>
</dbReference>
<protein>
    <submittedName>
        <fullName evidence="8">Radical SAM protein</fullName>
    </submittedName>
</protein>
<evidence type="ECO:0000256" key="4">
    <source>
        <dbReference type="ARBA" id="ARBA00022723"/>
    </source>
</evidence>
<dbReference type="SFLD" id="SFLDS00029">
    <property type="entry name" value="Radical_SAM"/>
    <property type="match status" value="1"/>
</dbReference>
<dbReference type="InterPro" id="IPR058240">
    <property type="entry name" value="rSAM_sf"/>
</dbReference>
<feature type="domain" description="Radical SAM core" evidence="7">
    <location>
        <begin position="5"/>
        <end position="221"/>
    </location>
</feature>
<dbReference type="PROSITE" id="PS51918">
    <property type="entry name" value="RADICAL_SAM"/>
    <property type="match status" value="1"/>
</dbReference>
<proteinExistence type="predicted"/>
<dbReference type="Gene3D" id="3.20.20.70">
    <property type="entry name" value="Aldolase class I"/>
    <property type="match status" value="1"/>
</dbReference>
<evidence type="ECO:0000313" key="8">
    <source>
        <dbReference type="EMBL" id="PSR30285.1"/>
    </source>
</evidence>
<evidence type="ECO:0000256" key="6">
    <source>
        <dbReference type="ARBA" id="ARBA00023014"/>
    </source>
</evidence>
<gene>
    <name evidence="8" type="ORF">C7B46_18100</name>
</gene>
<keyword evidence="5" id="KW-0408">Iron</keyword>
<dbReference type="PANTHER" id="PTHR11228:SF34">
    <property type="entry name" value="TUNGSTEN-CONTAINING ALDEHYDE FERREDOXIN OXIDOREDUCTASE COFACTOR MODIFYING PROTEIN"/>
    <property type="match status" value="1"/>
</dbReference>
<dbReference type="SFLD" id="SFLDG01067">
    <property type="entry name" value="SPASM/twitch_domain_containing"/>
    <property type="match status" value="1"/>
</dbReference>
<accession>A0A2T2X733</accession>
<dbReference type="InterPro" id="IPR050377">
    <property type="entry name" value="Radical_SAM_PqqE_MftC-like"/>
</dbReference>
<evidence type="ECO:0000256" key="3">
    <source>
        <dbReference type="ARBA" id="ARBA00022691"/>
    </source>
</evidence>
<evidence type="ECO:0000256" key="5">
    <source>
        <dbReference type="ARBA" id="ARBA00023004"/>
    </source>
</evidence>
<dbReference type="PIRSF" id="PIRSF037420">
    <property type="entry name" value="PQQ_syn_pqqE"/>
    <property type="match status" value="1"/>
</dbReference>